<reference evidence="1" key="1">
    <citation type="submission" date="2020-04" db="EMBL/GenBank/DDBJ databases">
        <authorList>
            <person name="Alioto T."/>
            <person name="Alioto T."/>
            <person name="Gomez Garrido J."/>
        </authorList>
    </citation>
    <scope>NUCLEOTIDE SEQUENCE</scope>
    <source>
        <strain evidence="1">A484AB</strain>
    </source>
</reference>
<feature type="non-terminal residue" evidence="1">
    <location>
        <position position="1"/>
    </location>
</feature>
<sequence length="52" mass="5891">NIKVTEEDQKKGKLTVKEDTPFVTLFLTDDALIKTWADFLETSTGQPGYENN</sequence>
<feature type="non-terminal residue" evidence="1">
    <location>
        <position position="52"/>
    </location>
</feature>
<protein>
    <submittedName>
        <fullName evidence="1">Uncharacterized protein</fullName>
    </submittedName>
</protein>
<dbReference type="OrthoDB" id="5988859at2759"/>
<keyword evidence="2" id="KW-1185">Reference proteome</keyword>
<organism evidence="1 2">
    <name type="scientific">Paramuricea clavata</name>
    <name type="common">Red gorgonian</name>
    <name type="synonym">Violescent sea-whip</name>
    <dbReference type="NCBI Taxonomy" id="317549"/>
    <lineage>
        <taxon>Eukaryota</taxon>
        <taxon>Metazoa</taxon>
        <taxon>Cnidaria</taxon>
        <taxon>Anthozoa</taxon>
        <taxon>Octocorallia</taxon>
        <taxon>Malacalcyonacea</taxon>
        <taxon>Plexauridae</taxon>
        <taxon>Paramuricea</taxon>
    </lineage>
</organism>
<accession>A0A7D9JYZ8</accession>
<dbReference type="AlphaFoldDB" id="A0A7D9JYZ8"/>
<dbReference type="EMBL" id="CACRXK020024570">
    <property type="protein sequence ID" value="CAB4038781.1"/>
    <property type="molecule type" value="Genomic_DNA"/>
</dbReference>
<gene>
    <name evidence="1" type="ORF">PACLA_8A004940</name>
</gene>
<proteinExistence type="predicted"/>
<comment type="caution">
    <text evidence="1">The sequence shown here is derived from an EMBL/GenBank/DDBJ whole genome shotgun (WGS) entry which is preliminary data.</text>
</comment>
<evidence type="ECO:0000313" key="1">
    <source>
        <dbReference type="EMBL" id="CAB4038781.1"/>
    </source>
</evidence>
<name>A0A7D9JYZ8_PARCT</name>
<dbReference type="Proteomes" id="UP001152795">
    <property type="component" value="Unassembled WGS sequence"/>
</dbReference>
<evidence type="ECO:0000313" key="2">
    <source>
        <dbReference type="Proteomes" id="UP001152795"/>
    </source>
</evidence>